<dbReference type="EMBL" id="BAABAU010000001">
    <property type="protein sequence ID" value="GAA4266079.1"/>
    <property type="molecule type" value="Genomic_DNA"/>
</dbReference>
<accession>A0ABP8E244</accession>
<name>A0ABP8E244_9MICO</name>
<protein>
    <submittedName>
        <fullName evidence="1">Uncharacterized protein</fullName>
    </submittedName>
</protein>
<reference evidence="2" key="1">
    <citation type="journal article" date="2019" name="Int. J. Syst. Evol. Microbiol.">
        <title>The Global Catalogue of Microorganisms (GCM) 10K type strain sequencing project: providing services to taxonomists for standard genome sequencing and annotation.</title>
        <authorList>
            <consortium name="The Broad Institute Genomics Platform"/>
            <consortium name="The Broad Institute Genome Sequencing Center for Infectious Disease"/>
            <person name="Wu L."/>
            <person name="Ma J."/>
        </authorList>
    </citation>
    <scope>NUCLEOTIDE SEQUENCE [LARGE SCALE GENOMIC DNA]</scope>
    <source>
        <strain evidence="2">JCM 17442</strain>
    </source>
</reference>
<gene>
    <name evidence="1" type="ORF">GCM10022256_16910</name>
</gene>
<comment type="caution">
    <text evidence="1">The sequence shown here is derived from an EMBL/GenBank/DDBJ whole genome shotgun (WGS) entry which is preliminary data.</text>
</comment>
<keyword evidence="2" id="KW-1185">Reference proteome</keyword>
<sequence length="65" mass="7278">MRSRVGLPLQDAQFRPQGARKISFDADSSGKSNAITDEVMRFEERADEGLELVRIECERGLSGNH</sequence>
<proteinExistence type="predicted"/>
<evidence type="ECO:0000313" key="2">
    <source>
        <dbReference type="Proteomes" id="UP001501594"/>
    </source>
</evidence>
<dbReference type="Proteomes" id="UP001501594">
    <property type="component" value="Unassembled WGS sequence"/>
</dbReference>
<organism evidence="1 2">
    <name type="scientific">Frondihabitans peucedani</name>
    <dbReference type="NCBI Taxonomy" id="598626"/>
    <lineage>
        <taxon>Bacteria</taxon>
        <taxon>Bacillati</taxon>
        <taxon>Actinomycetota</taxon>
        <taxon>Actinomycetes</taxon>
        <taxon>Micrococcales</taxon>
        <taxon>Microbacteriaceae</taxon>
        <taxon>Frondihabitans</taxon>
    </lineage>
</organism>
<evidence type="ECO:0000313" key="1">
    <source>
        <dbReference type="EMBL" id="GAA4266079.1"/>
    </source>
</evidence>